<reference evidence="2" key="2">
    <citation type="submission" date="2023-01" db="EMBL/GenBank/DDBJ databases">
        <title>Draft genome sequence of Algimonas ampicilliniresistens strain NBRC 108219.</title>
        <authorList>
            <person name="Sun Q."/>
            <person name="Mori K."/>
        </authorList>
    </citation>
    <scope>NUCLEOTIDE SEQUENCE</scope>
    <source>
        <strain evidence="2">NBRC 108219</strain>
    </source>
</reference>
<accession>A0ABQ5VC27</accession>
<feature type="signal peptide" evidence="1">
    <location>
        <begin position="1"/>
        <end position="27"/>
    </location>
</feature>
<keyword evidence="1" id="KW-0732">Signal</keyword>
<comment type="caution">
    <text evidence="2">The sequence shown here is derived from an EMBL/GenBank/DDBJ whole genome shotgun (WGS) entry which is preliminary data.</text>
</comment>
<reference evidence="2" key="1">
    <citation type="journal article" date="2014" name="Int. J. Syst. Evol. Microbiol.">
        <title>Complete genome of a new Firmicutes species belonging to the dominant human colonic microbiota ('Ruminococcus bicirculans') reveals two chromosomes and a selective capacity to utilize plant glucans.</title>
        <authorList>
            <consortium name="NISC Comparative Sequencing Program"/>
            <person name="Wegmann U."/>
            <person name="Louis P."/>
            <person name="Goesmann A."/>
            <person name="Henrissat B."/>
            <person name="Duncan S.H."/>
            <person name="Flint H.J."/>
        </authorList>
    </citation>
    <scope>NUCLEOTIDE SEQUENCE</scope>
    <source>
        <strain evidence="2">NBRC 108219</strain>
    </source>
</reference>
<dbReference type="InterPro" id="IPR018673">
    <property type="entry name" value="DUF2141"/>
</dbReference>
<organism evidence="2 3">
    <name type="scientific">Algimonas ampicilliniresistens</name>
    <dbReference type="NCBI Taxonomy" id="1298735"/>
    <lineage>
        <taxon>Bacteria</taxon>
        <taxon>Pseudomonadati</taxon>
        <taxon>Pseudomonadota</taxon>
        <taxon>Alphaproteobacteria</taxon>
        <taxon>Maricaulales</taxon>
        <taxon>Robiginitomaculaceae</taxon>
        <taxon>Algimonas</taxon>
    </lineage>
</organism>
<evidence type="ECO:0000256" key="1">
    <source>
        <dbReference type="SAM" id="SignalP"/>
    </source>
</evidence>
<keyword evidence="3" id="KW-1185">Reference proteome</keyword>
<name>A0ABQ5VC27_9PROT</name>
<evidence type="ECO:0000313" key="2">
    <source>
        <dbReference type="EMBL" id="GLQ24610.1"/>
    </source>
</evidence>
<evidence type="ECO:0008006" key="4">
    <source>
        <dbReference type="Google" id="ProtNLM"/>
    </source>
</evidence>
<dbReference type="EMBL" id="BSNK01000002">
    <property type="protein sequence ID" value="GLQ24610.1"/>
    <property type="molecule type" value="Genomic_DNA"/>
</dbReference>
<dbReference type="RefSeq" id="WP_284391222.1">
    <property type="nucleotide sequence ID" value="NZ_BSNK01000002.1"/>
</dbReference>
<dbReference type="Proteomes" id="UP001161391">
    <property type="component" value="Unassembled WGS sequence"/>
</dbReference>
<proteinExistence type="predicted"/>
<sequence length="159" mass="17105">MNTKRFIALAGALAATLALPIGGSAKASEFLAAQSQGGAAHAKLVLRIEGLPSSDGQLLIGLYDAEDGYKTDQELIGKTVKVDDTVVEVVFDNLLVGRYAFKVFHDENSDGELNTNFMGIPSESYGFSNNASDPFSAPEWKETRFSLPRGRMTQTIDLS</sequence>
<dbReference type="Pfam" id="PF09912">
    <property type="entry name" value="DUF2141"/>
    <property type="match status" value="1"/>
</dbReference>
<evidence type="ECO:0000313" key="3">
    <source>
        <dbReference type="Proteomes" id="UP001161391"/>
    </source>
</evidence>
<protein>
    <recommendedName>
        <fullName evidence="4">DUF2141 domain-containing protein</fullName>
    </recommendedName>
</protein>
<feature type="chain" id="PRO_5046853793" description="DUF2141 domain-containing protein" evidence="1">
    <location>
        <begin position="28"/>
        <end position="159"/>
    </location>
</feature>
<gene>
    <name evidence="2" type="ORF">GCM10007853_24840</name>
</gene>